<feature type="compositionally biased region" description="Basic and acidic residues" evidence="1">
    <location>
        <begin position="19"/>
        <end position="30"/>
    </location>
</feature>
<dbReference type="AlphaFoldDB" id="A0AAV2KIB7"/>
<keyword evidence="3" id="KW-1185">Reference proteome</keyword>
<evidence type="ECO:0000313" key="2">
    <source>
        <dbReference type="EMBL" id="CAL1589738.1"/>
    </source>
</evidence>
<name>A0AAV2KIB7_KNICA</name>
<feature type="region of interest" description="Disordered" evidence="1">
    <location>
        <begin position="1"/>
        <end position="34"/>
    </location>
</feature>
<evidence type="ECO:0000256" key="1">
    <source>
        <dbReference type="SAM" id="MobiDB-lite"/>
    </source>
</evidence>
<sequence>MDEGHDESDDSKPACYLADPHRLPGGEYDRQGSQSTEHLVKTFLKTNPKMDDNLVQQIDLARAHWLGQPREGAPRCRPIVAKLLDPRLNAAIMRKGRELKGTKLVLSDQFPPEIMKRRKLLQPALAEARTAGKLARLSIDKLYIDGRLYRNSKVTYWLSGGDEAATREISLVNIATQL</sequence>
<gene>
    <name evidence="2" type="ORF">KC01_LOCUS19355</name>
</gene>
<proteinExistence type="predicted"/>
<organism evidence="2 3">
    <name type="scientific">Knipowitschia caucasica</name>
    <name type="common">Caucasian dwarf goby</name>
    <name type="synonym">Pomatoschistus caucasicus</name>
    <dbReference type="NCBI Taxonomy" id="637954"/>
    <lineage>
        <taxon>Eukaryota</taxon>
        <taxon>Metazoa</taxon>
        <taxon>Chordata</taxon>
        <taxon>Craniata</taxon>
        <taxon>Vertebrata</taxon>
        <taxon>Euteleostomi</taxon>
        <taxon>Actinopterygii</taxon>
        <taxon>Neopterygii</taxon>
        <taxon>Teleostei</taxon>
        <taxon>Neoteleostei</taxon>
        <taxon>Acanthomorphata</taxon>
        <taxon>Gobiaria</taxon>
        <taxon>Gobiiformes</taxon>
        <taxon>Gobioidei</taxon>
        <taxon>Gobiidae</taxon>
        <taxon>Gobiinae</taxon>
        <taxon>Knipowitschia</taxon>
    </lineage>
</organism>
<accession>A0AAV2KIB7</accession>
<protein>
    <submittedName>
        <fullName evidence="2">Uncharacterized protein</fullName>
    </submittedName>
</protein>
<reference evidence="2 3" key="1">
    <citation type="submission" date="2024-04" db="EMBL/GenBank/DDBJ databases">
        <authorList>
            <person name="Waldvogel A.-M."/>
            <person name="Schoenle A."/>
        </authorList>
    </citation>
    <scope>NUCLEOTIDE SEQUENCE [LARGE SCALE GENOMIC DNA]</scope>
</reference>
<dbReference type="EMBL" id="OZ035841">
    <property type="protein sequence ID" value="CAL1589738.1"/>
    <property type="molecule type" value="Genomic_DNA"/>
</dbReference>
<evidence type="ECO:0000313" key="3">
    <source>
        <dbReference type="Proteomes" id="UP001497482"/>
    </source>
</evidence>
<dbReference type="Proteomes" id="UP001497482">
    <property type="component" value="Chromosome 19"/>
</dbReference>